<dbReference type="Proteomes" id="UP000622552">
    <property type="component" value="Unassembled WGS sequence"/>
</dbReference>
<reference evidence="2" key="1">
    <citation type="submission" date="2020-11" db="EMBL/GenBank/DDBJ databases">
        <title>Sequencing the genomes of 1000 actinobacteria strains.</title>
        <authorList>
            <person name="Klenk H.-P."/>
        </authorList>
    </citation>
    <scope>NUCLEOTIDE SEQUENCE</scope>
    <source>
        <strain evidence="2">DSM 45356</strain>
    </source>
</reference>
<proteinExistence type="predicted"/>
<evidence type="ECO:0000256" key="1">
    <source>
        <dbReference type="SAM" id="MobiDB-lite"/>
    </source>
</evidence>
<feature type="compositionally biased region" description="Basic and acidic residues" evidence="1">
    <location>
        <begin position="23"/>
        <end position="39"/>
    </location>
</feature>
<protein>
    <submittedName>
        <fullName evidence="2">Uncharacterized protein</fullName>
    </submittedName>
</protein>
<dbReference type="EMBL" id="JADOUF010000001">
    <property type="protein sequence ID" value="MBG6141325.1"/>
    <property type="molecule type" value="Genomic_DNA"/>
</dbReference>
<name>A0A8J7GNX4_9ACTN</name>
<evidence type="ECO:0000313" key="2">
    <source>
        <dbReference type="EMBL" id="MBG6141325.1"/>
    </source>
</evidence>
<feature type="region of interest" description="Disordered" evidence="1">
    <location>
        <begin position="1"/>
        <end position="39"/>
    </location>
</feature>
<comment type="caution">
    <text evidence="2">The sequence shown here is derived from an EMBL/GenBank/DDBJ whole genome shotgun (WGS) entry which is preliminary data.</text>
</comment>
<organism evidence="2 3">
    <name type="scientific">Longispora fulva</name>
    <dbReference type="NCBI Taxonomy" id="619741"/>
    <lineage>
        <taxon>Bacteria</taxon>
        <taxon>Bacillati</taxon>
        <taxon>Actinomycetota</taxon>
        <taxon>Actinomycetes</taxon>
        <taxon>Micromonosporales</taxon>
        <taxon>Micromonosporaceae</taxon>
        <taxon>Longispora</taxon>
    </lineage>
</organism>
<feature type="compositionally biased region" description="Basic residues" evidence="1">
    <location>
        <begin position="1"/>
        <end position="22"/>
    </location>
</feature>
<evidence type="ECO:0000313" key="3">
    <source>
        <dbReference type="Proteomes" id="UP000622552"/>
    </source>
</evidence>
<dbReference type="AlphaFoldDB" id="A0A8J7GNX4"/>
<accession>A0A8J7GNX4</accession>
<keyword evidence="3" id="KW-1185">Reference proteome</keyword>
<sequence length="39" mass="4438">MGRGARGKVRWTKDRIKKKKSAEKRDAQLRGEARKAAAK</sequence>
<gene>
    <name evidence="2" type="ORF">IW245_007519</name>
</gene>